<keyword evidence="13" id="KW-1185">Reference proteome</keyword>
<dbReference type="GO" id="GO:0016780">
    <property type="term" value="F:phosphotransferase activity, for other substituted phosphate groups"/>
    <property type="evidence" value="ECO:0007669"/>
    <property type="project" value="InterPro"/>
</dbReference>
<feature type="transmembrane region" description="Helical" evidence="11">
    <location>
        <begin position="186"/>
        <end position="204"/>
    </location>
</feature>
<feature type="transmembrane region" description="Helical" evidence="11">
    <location>
        <begin position="38"/>
        <end position="57"/>
    </location>
</feature>
<dbReference type="GO" id="GO:0016020">
    <property type="term" value="C:membrane"/>
    <property type="evidence" value="ECO:0007669"/>
    <property type="project" value="UniProtKB-SubCell"/>
</dbReference>
<evidence type="ECO:0000256" key="1">
    <source>
        <dbReference type="ARBA" id="ARBA00004141"/>
    </source>
</evidence>
<dbReference type="AlphaFoldDB" id="A0A165Z3M0"/>
<keyword evidence="10" id="KW-1208">Phospholipid metabolism</keyword>
<keyword evidence="4" id="KW-0808">Transferase</keyword>
<dbReference type="NCBIfam" id="TIGR00473">
    <property type="entry name" value="pssA"/>
    <property type="match status" value="1"/>
</dbReference>
<evidence type="ECO:0000256" key="7">
    <source>
        <dbReference type="ARBA" id="ARBA00023098"/>
    </source>
</evidence>
<comment type="subcellular location">
    <subcellularLocation>
        <location evidence="1">Membrane</location>
        <topology evidence="1">Multi-pass membrane protein</topology>
    </subcellularLocation>
</comment>
<dbReference type="OrthoDB" id="221913at2157"/>
<dbReference type="STRING" id="66851.MBORA_19230"/>
<evidence type="ECO:0000256" key="11">
    <source>
        <dbReference type="SAM" id="Phobius"/>
    </source>
</evidence>
<dbReference type="Pfam" id="PF01066">
    <property type="entry name" value="CDP-OH_P_transf"/>
    <property type="match status" value="1"/>
</dbReference>
<evidence type="ECO:0000256" key="5">
    <source>
        <dbReference type="ARBA" id="ARBA00022692"/>
    </source>
</evidence>
<evidence type="ECO:0000256" key="4">
    <source>
        <dbReference type="ARBA" id="ARBA00022679"/>
    </source>
</evidence>
<feature type="transmembrane region" description="Helical" evidence="11">
    <location>
        <begin position="210"/>
        <end position="229"/>
    </location>
</feature>
<accession>A0A165Z3M0</accession>
<dbReference type="Gene3D" id="1.20.120.1760">
    <property type="match status" value="1"/>
</dbReference>
<evidence type="ECO:0000256" key="8">
    <source>
        <dbReference type="ARBA" id="ARBA00023136"/>
    </source>
</evidence>
<evidence type="ECO:0000313" key="12">
    <source>
        <dbReference type="EMBL" id="KZX10208.1"/>
    </source>
</evidence>
<name>A0A165Z3M0_METOA</name>
<dbReference type="PATRIC" id="fig|66851.6.peg.2107"/>
<dbReference type="Proteomes" id="UP000077428">
    <property type="component" value="Unassembled WGS sequence"/>
</dbReference>
<reference evidence="13" key="1">
    <citation type="journal article" date="2016" name="Genome Announc.">
        <title>Draft Genome Sequences of Methanobrevibacter curvatus DSM11111, Methanobrevibacter cuticularis DSM11139, Methanobrevibacter filiformis DSM11501, and Methanobrevibacter oralis DSM7256.</title>
        <authorList>
            <person name="Poehlein A."/>
            <person name="Seedorf H."/>
        </authorList>
    </citation>
    <scope>NUCLEOTIDE SEQUENCE [LARGE SCALE GENOMIC DNA]</scope>
    <source>
        <strain evidence="13">DSM 7256 / JCM 30027 / ZR</strain>
    </source>
</reference>
<feature type="transmembrane region" description="Helical" evidence="11">
    <location>
        <begin position="157"/>
        <end position="174"/>
    </location>
</feature>
<keyword evidence="5 11" id="KW-0812">Transmembrane</keyword>
<keyword evidence="6 11" id="KW-1133">Transmembrane helix</keyword>
<keyword evidence="8 11" id="KW-0472">Membrane</keyword>
<keyword evidence="3" id="KW-0444">Lipid biosynthesis</keyword>
<evidence type="ECO:0000256" key="9">
    <source>
        <dbReference type="ARBA" id="ARBA00023209"/>
    </source>
</evidence>
<keyword evidence="9" id="KW-0594">Phospholipid biosynthesis</keyword>
<dbReference type="InterPro" id="IPR043130">
    <property type="entry name" value="CDP-OH_PTrfase_TM_dom"/>
</dbReference>
<dbReference type="GO" id="GO:0008654">
    <property type="term" value="P:phospholipid biosynthetic process"/>
    <property type="evidence" value="ECO:0007669"/>
    <property type="project" value="UniProtKB-KW"/>
</dbReference>
<feature type="transmembrane region" description="Helical" evidence="11">
    <location>
        <begin position="12"/>
        <end position="32"/>
    </location>
</feature>
<sequence length="231" mass="25813">MTLKNTSMKNFIAIPDIISLLNMSSGFLAIIFAINENLVISSSLIILAVMFDSVDGWVARKTNRKDELEFGKNIDSLSDIISFGIAPAIFIYKSINATSNLLNLSSIIVCLLIVICGVLRLTRYNVIANKTKTKDFVGFPIPGIAIIIATFYLSGLFNTYIVLILSILISLLMISDVKYPKFSNTMLLYMCFICSILLIFQIPIKIYTINIPAIIVLFCCLYYLLINVIKH</sequence>
<evidence type="ECO:0000256" key="2">
    <source>
        <dbReference type="ARBA" id="ARBA00010441"/>
    </source>
</evidence>
<evidence type="ECO:0000256" key="10">
    <source>
        <dbReference type="ARBA" id="ARBA00023264"/>
    </source>
</evidence>
<evidence type="ECO:0000256" key="3">
    <source>
        <dbReference type="ARBA" id="ARBA00022516"/>
    </source>
</evidence>
<organism evidence="12 13">
    <name type="scientific">Methanobrevibacter oralis</name>
    <dbReference type="NCBI Taxonomy" id="66851"/>
    <lineage>
        <taxon>Archaea</taxon>
        <taxon>Methanobacteriati</taxon>
        <taxon>Methanobacteriota</taxon>
        <taxon>Methanomada group</taxon>
        <taxon>Methanobacteria</taxon>
        <taxon>Methanobacteriales</taxon>
        <taxon>Methanobacteriaceae</taxon>
        <taxon>Methanobrevibacter</taxon>
    </lineage>
</organism>
<keyword evidence="7" id="KW-0443">Lipid metabolism</keyword>
<gene>
    <name evidence="12" type="ORF">MBORA_19230</name>
</gene>
<comment type="caution">
    <text evidence="12">The sequence shown here is derived from an EMBL/GenBank/DDBJ whole genome shotgun (WGS) entry which is preliminary data.</text>
</comment>
<evidence type="ECO:0000313" key="13">
    <source>
        <dbReference type="Proteomes" id="UP000077428"/>
    </source>
</evidence>
<feature type="transmembrane region" description="Helical" evidence="11">
    <location>
        <begin position="101"/>
        <end position="121"/>
    </location>
</feature>
<proteinExistence type="inferred from homology"/>
<dbReference type="InterPro" id="IPR000462">
    <property type="entry name" value="CDP-OH_P_trans"/>
</dbReference>
<dbReference type="EMBL" id="LWMU01000125">
    <property type="protein sequence ID" value="KZX10208.1"/>
    <property type="molecule type" value="Genomic_DNA"/>
</dbReference>
<dbReference type="NCBIfam" id="NF038087">
    <property type="entry name" value="arch_ser_synth"/>
    <property type="match status" value="1"/>
</dbReference>
<dbReference type="InterPro" id="IPR004533">
    <property type="entry name" value="CDP-diaglyc--ser_O-PTrfase"/>
</dbReference>
<evidence type="ECO:0000256" key="6">
    <source>
        <dbReference type="ARBA" id="ARBA00022989"/>
    </source>
</evidence>
<protein>
    <submittedName>
        <fullName evidence="12">CDP-alcohol phosphatidyltransferase</fullName>
    </submittedName>
</protein>
<comment type="similarity">
    <text evidence="2">Belongs to the CDP-alcohol phosphatidyltransferase class-I family.</text>
</comment>
<dbReference type="RefSeq" id="WP_042691584.1">
    <property type="nucleotide sequence ID" value="NZ_CABMAB010000002.1"/>
</dbReference>